<gene>
    <name evidence="1" type="ORF">SPELUC_LOCUS5408</name>
</gene>
<organism evidence="1 2">
    <name type="scientific">Cetraspora pellucida</name>
    <dbReference type="NCBI Taxonomy" id="1433469"/>
    <lineage>
        <taxon>Eukaryota</taxon>
        <taxon>Fungi</taxon>
        <taxon>Fungi incertae sedis</taxon>
        <taxon>Mucoromycota</taxon>
        <taxon>Glomeromycotina</taxon>
        <taxon>Glomeromycetes</taxon>
        <taxon>Diversisporales</taxon>
        <taxon>Gigasporaceae</taxon>
        <taxon>Cetraspora</taxon>
    </lineage>
</organism>
<dbReference type="EMBL" id="CAJVPW010005511">
    <property type="protein sequence ID" value="CAG8556125.1"/>
    <property type="molecule type" value="Genomic_DNA"/>
</dbReference>
<reference evidence="1" key="1">
    <citation type="submission" date="2021-06" db="EMBL/GenBank/DDBJ databases">
        <authorList>
            <person name="Kallberg Y."/>
            <person name="Tangrot J."/>
            <person name="Rosling A."/>
        </authorList>
    </citation>
    <scope>NUCLEOTIDE SEQUENCE</scope>
    <source>
        <strain evidence="1">28 12/20/2015</strain>
    </source>
</reference>
<proteinExistence type="predicted"/>
<evidence type="ECO:0000313" key="1">
    <source>
        <dbReference type="EMBL" id="CAG8556125.1"/>
    </source>
</evidence>
<evidence type="ECO:0000313" key="2">
    <source>
        <dbReference type="Proteomes" id="UP000789366"/>
    </source>
</evidence>
<feature type="non-terminal residue" evidence="1">
    <location>
        <position position="76"/>
    </location>
</feature>
<name>A0ACA9M2G7_9GLOM</name>
<dbReference type="Proteomes" id="UP000789366">
    <property type="component" value="Unassembled WGS sequence"/>
</dbReference>
<accession>A0ACA9M2G7</accession>
<sequence>MWGGTHYNPSSMTTILNSVGITRSRERAFIFGGIEKYNVCLEDRQMSVIPLNIARLKFENTHKTSSNLTMPRLVDQ</sequence>
<comment type="caution">
    <text evidence="1">The sequence shown here is derived from an EMBL/GenBank/DDBJ whole genome shotgun (WGS) entry which is preliminary data.</text>
</comment>
<keyword evidence="2" id="KW-1185">Reference proteome</keyword>
<protein>
    <submittedName>
        <fullName evidence="1">18027_t:CDS:1</fullName>
    </submittedName>
</protein>